<name>A0A368H544_ANCCA</name>
<dbReference type="Proteomes" id="UP000252519">
    <property type="component" value="Unassembled WGS sequence"/>
</dbReference>
<dbReference type="Gene3D" id="3.30.160.60">
    <property type="entry name" value="Classic Zinc Finger"/>
    <property type="match status" value="1"/>
</dbReference>
<evidence type="ECO:0000313" key="3">
    <source>
        <dbReference type="EMBL" id="RCN51733.1"/>
    </source>
</evidence>
<dbReference type="EMBL" id="JOJR01000011">
    <property type="protein sequence ID" value="RCN51733.1"/>
    <property type="molecule type" value="Genomic_DNA"/>
</dbReference>
<sequence length="264" mass="29196">MHLSYSSAVFQNRKMAVFICVELQSINGLPDIMNCLLERSIKFTVSKDRNSLCDRCSAREELAQAPGSSYLQQLPHISTPSSASLELMDAYPRSESVDSEPNDNVKAEASASMLREPTPVKDELEEADLVACGSELLQQVSANFASYQEKNKTSFTDSEAALVREKGAASAPKQCQLCGHWITAKNVRAHVATHLTIRRLRCTICGQGFDRMNRASIHIDKCHAGDPTAKVESAMNAEQRKEIEMLARKCFPRRSRSSPSDVVT</sequence>
<organism evidence="3 4">
    <name type="scientific">Ancylostoma caninum</name>
    <name type="common">Dog hookworm</name>
    <dbReference type="NCBI Taxonomy" id="29170"/>
    <lineage>
        <taxon>Eukaryota</taxon>
        <taxon>Metazoa</taxon>
        <taxon>Ecdysozoa</taxon>
        <taxon>Nematoda</taxon>
        <taxon>Chromadorea</taxon>
        <taxon>Rhabditida</taxon>
        <taxon>Rhabditina</taxon>
        <taxon>Rhabditomorpha</taxon>
        <taxon>Strongyloidea</taxon>
        <taxon>Ancylostomatidae</taxon>
        <taxon>Ancylostomatinae</taxon>
        <taxon>Ancylostoma</taxon>
    </lineage>
</organism>
<evidence type="ECO:0000313" key="4">
    <source>
        <dbReference type="Proteomes" id="UP000252519"/>
    </source>
</evidence>
<protein>
    <recommendedName>
        <fullName evidence="2">C2H2-type domain-containing protein</fullName>
    </recommendedName>
</protein>
<dbReference type="OrthoDB" id="5839464at2759"/>
<keyword evidence="1" id="KW-0863">Zinc-finger</keyword>
<keyword evidence="4" id="KW-1185">Reference proteome</keyword>
<dbReference type="PROSITE" id="PS50157">
    <property type="entry name" value="ZINC_FINGER_C2H2_2"/>
    <property type="match status" value="1"/>
</dbReference>
<gene>
    <name evidence="3" type="ORF">ANCCAN_02093</name>
</gene>
<evidence type="ECO:0000256" key="1">
    <source>
        <dbReference type="PROSITE-ProRule" id="PRU00042"/>
    </source>
</evidence>
<comment type="caution">
    <text evidence="3">The sequence shown here is derived from an EMBL/GenBank/DDBJ whole genome shotgun (WGS) entry which is preliminary data.</text>
</comment>
<keyword evidence="1" id="KW-0862">Zinc</keyword>
<dbReference type="GO" id="GO:0008270">
    <property type="term" value="F:zinc ion binding"/>
    <property type="evidence" value="ECO:0007669"/>
    <property type="project" value="UniProtKB-KW"/>
</dbReference>
<keyword evidence="1" id="KW-0479">Metal-binding</keyword>
<reference evidence="3 4" key="1">
    <citation type="submission" date="2014-10" db="EMBL/GenBank/DDBJ databases">
        <title>Draft genome of the hookworm Ancylostoma caninum.</title>
        <authorList>
            <person name="Mitreva M."/>
        </authorList>
    </citation>
    <scope>NUCLEOTIDE SEQUENCE [LARGE SCALE GENOMIC DNA]</scope>
    <source>
        <strain evidence="3 4">Baltimore</strain>
    </source>
</reference>
<evidence type="ECO:0000259" key="2">
    <source>
        <dbReference type="PROSITE" id="PS50157"/>
    </source>
</evidence>
<accession>A0A368H544</accession>
<feature type="domain" description="C2H2-type" evidence="2">
    <location>
        <begin position="200"/>
        <end position="228"/>
    </location>
</feature>
<dbReference type="PROSITE" id="PS00028">
    <property type="entry name" value="ZINC_FINGER_C2H2_1"/>
    <property type="match status" value="1"/>
</dbReference>
<dbReference type="InterPro" id="IPR013087">
    <property type="entry name" value="Znf_C2H2_type"/>
</dbReference>
<dbReference type="AlphaFoldDB" id="A0A368H544"/>
<proteinExistence type="predicted"/>